<gene>
    <name evidence="2" type="ORF">HUJ06_003864</name>
</gene>
<dbReference type="EMBL" id="DUZY01000007">
    <property type="protein sequence ID" value="DAD45634.1"/>
    <property type="molecule type" value="Genomic_DNA"/>
</dbReference>
<dbReference type="Proteomes" id="UP000607653">
    <property type="component" value="Unassembled WGS sequence"/>
</dbReference>
<proteinExistence type="predicted"/>
<evidence type="ECO:0000313" key="2">
    <source>
        <dbReference type="EMBL" id="DAD45634.1"/>
    </source>
</evidence>
<sequence length="80" mass="8483">MGFISIVKTVIALVPLPSLFLGEDKISVALLPVSISAQGASTGAIKLWDLEEAKSKSMKLDLLKQSLNGYLVLSSPSHIC</sequence>
<feature type="signal peptide" evidence="1">
    <location>
        <begin position="1"/>
        <end position="22"/>
    </location>
</feature>
<evidence type="ECO:0000313" key="3">
    <source>
        <dbReference type="Proteomes" id="UP000607653"/>
    </source>
</evidence>
<reference evidence="2 3" key="1">
    <citation type="journal article" date="2020" name="Mol. Biol. Evol.">
        <title>Distinct Expression and Methylation Patterns for Genes with Different Fates following a Single Whole-Genome Duplication in Flowering Plants.</title>
        <authorList>
            <person name="Shi T."/>
            <person name="Rahmani R.S."/>
            <person name="Gugger P.F."/>
            <person name="Wang M."/>
            <person name="Li H."/>
            <person name="Zhang Y."/>
            <person name="Li Z."/>
            <person name="Wang Q."/>
            <person name="Van de Peer Y."/>
            <person name="Marchal K."/>
            <person name="Chen J."/>
        </authorList>
    </citation>
    <scope>NUCLEOTIDE SEQUENCE [LARGE SCALE GENOMIC DNA]</scope>
    <source>
        <tissue evidence="2">Leaf</tissue>
    </source>
</reference>
<keyword evidence="3" id="KW-1185">Reference proteome</keyword>
<feature type="chain" id="PRO_5033061596" description="Katanin p80 WD40 repeat-containing subunit B1 homolog" evidence="1">
    <location>
        <begin position="23"/>
        <end position="80"/>
    </location>
</feature>
<name>A0A822ZHQ0_NELNU</name>
<evidence type="ECO:0008006" key="4">
    <source>
        <dbReference type="Google" id="ProtNLM"/>
    </source>
</evidence>
<organism evidence="2 3">
    <name type="scientific">Nelumbo nucifera</name>
    <name type="common">Sacred lotus</name>
    <dbReference type="NCBI Taxonomy" id="4432"/>
    <lineage>
        <taxon>Eukaryota</taxon>
        <taxon>Viridiplantae</taxon>
        <taxon>Streptophyta</taxon>
        <taxon>Embryophyta</taxon>
        <taxon>Tracheophyta</taxon>
        <taxon>Spermatophyta</taxon>
        <taxon>Magnoliopsida</taxon>
        <taxon>Proteales</taxon>
        <taxon>Nelumbonaceae</taxon>
        <taxon>Nelumbo</taxon>
    </lineage>
</organism>
<comment type="caution">
    <text evidence="2">The sequence shown here is derived from an EMBL/GenBank/DDBJ whole genome shotgun (WGS) entry which is preliminary data.</text>
</comment>
<dbReference type="AlphaFoldDB" id="A0A822ZHQ0"/>
<protein>
    <recommendedName>
        <fullName evidence="4">Katanin p80 WD40 repeat-containing subunit B1 homolog</fullName>
    </recommendedName>
</protein>
<keyword evidence="1" id="KW-0732">Signal</keyword>
<evidence type="ECO:0000256" key="1">
    <source>
        <dbReference type="SAM" id="SignalP"/>
    </source>
</evidence>
<accession>A0A822ZHQ0</accession>